<evidence type="ECO:0000313" key="2">
    <source>
        <dbReference type="EMBL" id="SPY43703.1"/>
    </source>
</evidence>
<organism evidence="2 3">
    <name type="scientific">Photobacterium damselae</name>
    <dbReference type="NCBI Taxonomy" id="38293"/>
    <lineage>
        <taxon>Bacteria</taxon>
        <taxon>Pseudomonadati</taxon>
        <taxon>Pseudomonadota</taxon>
        <taxon>Gammaproteobacteria</taxon>
        <taxon>Vibrionales</taxon>
        <taxon>Vibrionaceae</taxon>
        <taxon>Photobacterium</taxon>
    </lineage>
</organism>
<reference evidence="2 3" key="1">
    <citation type="submission" date="2018-06" db="EMBL/GenBank/DDBJ databases">
        <authorList>
            <consortium name="Pathogen Informatics"/>
            <person name="Doyle S."/>
        </authorList>
    </citation>
    <scope>NUCLEOTIDE SEQUENCE [LARGE SCALE GENOMIC DNA]</scope>
    <source>
        <strain evidence="2 3">NCTC11647</strain>
    </source>
</reference>
<dbReference type="AlphaFoldDB" id="A0A2T3QD32"/>
<feature type="domain" description="DNA-binding transcriptional repressor CapW winged helix-turn-helix" evidence="1">
    <location>
        <begin position="7"/>
        <end position="83"/>
    </location>
</feature>
<protein>
    <recommendedName>
        <fullName evidence="1">DNA-binding transcriptional repressor CapW winged helix-turn-helix domain-containing protein</fullName>
    </recommendedName>
</protein>
<evidence type="ECO:0000313" key="3">
    <source>
        <dbReference type="Proteomes" id="UP000251647"/>
    </source>
</evidence>
<proteinExistence type="predicted"/>
<dbReference type="InterPro" id="IPR059019">
    <property type="entry name" value="WHD_CapW"/>
</dbReference>
<gene>
    <name evidence="2" type="ORF">NCTC11647_02617</name>
</gene>
<dbReference type="Proteomes" id="UP000251647">
    <property type="component" value="Unassembled WGS sequence"/>
</dbReference>
<dbReference type="Pfam" id="PF26109">
    <property type="entry name" value="WHD_BrxR"/>
    <property type="match status" value="1"/>
</dbReference>
<sequence>MNNNVLLAYIDARLIVFGNIKSSNVCDVFGCGRIKASRLFQLYLNQRPSNMKYQASKKCYVQGYVFEPVFLGKRNARQFLDALELILEHN</sequence>
<evidence type="ECO:0000259" key="1">
    <source>
        <dbReference type="Pfam" id="PF26109"/>
    </source>
</evidence>
<name>A0A2T3QD32_PHODM</name>
<accession>A0A2T3QD32</accession>
<dbReference type="EMBL" id="UATL01000002">
    <property type="protein sequence ID" value="SPY43703.1"/>
    <property type="molecule type" value="Genomic_DNA"/>
</dbReference>